<sequence length="61" mass="6863">MGKGAGQKVIPSAHGFAWFWWFGFDLVLRKMLDISTMLDIRRWAVLFPAVCEFAQAPGSFG</sequence>
<comment type="caution">
    <text evidence="1">The sequence shown here is derived from an EMBL/GenBank/DDBJ whole genome shotgun (WGS) entry which is preliminary data.</text>
</comment>
<evidence type="ECO:0000313" key="2">
    <source>
        <dbReference type="Proteomes" id="UP000250321"/>
    </source>
</evidence>
<proteinExistence type="predicted"/>
<keyword evidence="2" id="KW-1185">Reference proteome</keyword>
<gene>
    <name evidence="1" type="ORF">Pyn_35259</name>
</gene>
<name>A0A314ZH24_PRUYE</name>
<protein>
    <submittedName>
        <fullName evidence="1">Uncharacterized protein</fullName>
    </submittedName>
</protein>
<accession>A0A314ZH24</accession>
<dbReference type="AlphaFoldDB" id="A0A314ZH24"/>
<dbReference type="Proteomes" id="UP000250321">
    <property type="component" value="Unassembled WGS sequence"/>
</dbReference>
<evidence type="ECO:0000313" key="1">
    <source>
        <dbReference type="EMBL" id="PQQ16518.1"/>
    </source>
</evidence>
<dbReference type="EMBL" id="PJQY01000188">
    <property type="protein sequence ID" value="PQQ16518.1"/>
    <property type="molecule type" value="Genomic_DNA"/>
</dbReference>
<reference evidence="1 2" key="1">
    <citation type="submission" date="2018-02" db="EMBL/GenBank/DDBJ databases">
        <title>Draft genome of wild Prunus yedoensis var. nudiflora.</title>
        <authorList>
            <person name="Baek S."/>
            <person name="Kim J.-H."/>
            <person name="Choi K."/>
            <person name="Kim G.-B."/>
            <person name="Cho A."/>
            <person name="Jang H."/>
            <person name="Shin C.-H."/>
            <person name="Yu H.-J."/>
            <person name="Mun J.-H."/>
        </authorList>
    </citation>
    <scope>NUCLEOTIDE SEQUENCE [LARGE SCALE GENOMIC DNA]</scope>
    <source>
        <strain evidence="2">cv. Jeju island</strain>
        <tissue evidence="1">Leaf</tissue>
    </source>
</reference>
<organism evidence="1 2">
    <name type="scientific">Prunus yedoensis var. nudiflora</name>
    <dbReference type="NCBI Taxonomy" id="2094558"/>
    <lineage>
        <taxon>Eukaryota</taxon>
        <taxon>Viridiplantae</taxon>
        <taxon>Streptophyta</taxon>
        <taxon>Embryophyta</taxon>
        <taxon>Tracheophyta</taxon>
        <taxon>Spermatophyta</taxon>
        <taxon>Magnoliopsida</taxon>
        <taxon>eudicotyledons</taxon>
        <taxon>Gunneridae</taxon>
        <taxon>Pentapetalae</taxon>
        <taxon>rosids</taxon>
        <taxon>fabids</taxon>
        <taxon>Rosales</taxon>
        <taxon>Rosaceae</taxon>
        <taxon>Amygdaloideae</taxon>
        <taxon>Amygdaleae</taxon>
        <taxon>Prunus</taxon>
    </lineage>
</organism>